<dbReference type="KEGG" id="sli:Slin_4728"/>
<evidence type="ECO:0000313" key="6">
    <source>
        <dbReference type="Proteomes" id="UP000002028"/>
    </source>
</evidence>
<sequence>MCYCPKPAHYFFTILFMLLCGSLAFAQNPASEEDMESLAIDERLSEQGPQTLILDNSRTKIGREFYDSFFREFVLPAPTTPADSSGLSKKAQDLETDSWVITIEELPSTSATSNIISVSINDELIWQQFVQVRIDLIEDYALNAVETLRQYIISYEQTQQQLQTEDQKGTGLH</sequence>
<reference evidence="5 6" key="1">
    <citation type="journal article" date="2010" name="Stand. Genomic Sci.">
        <title>Complete genome sequence of Spirosoma linguale type strain (1).</title>
        <authorList>
            <person name="Lail K."/>
            <person name="Sikorski J."/>
            <person name="Saunders E."/>
            <person name="Lapidus A."/>
            <person name="Glavina Del Rio T."/>
            <person name="Copeland A."/>
            <person name="Tice H."/>
            <person name="Cheng J.-F."/>
            <person name="Lucas S."/>
            <person name="Nolan M."/>
            <person name="Bruce D."/>
            <person name="Goodwin L."/>
            <person name="Pitluck S."/>
            <person name="Ivanova N."/>
            <person name="Mavromatis K."/>
            <person name="Ovchinnikova G."/>
            <person name="Pati A."/>
            <person name="Chen A."/>
            <person name="Palaniappan K."/>
            <person name="Land M."/>
            <person name="Hauser L."/>
            <person name="Chang Y.-J."/>
            <person name="Jeffries C.D."/>
            <person name="Chain P."/>
            <person name="Brettin T."/>
            <person name="Detter J.C."/>
            <person name="Schuetze A."/>
            <person name="Rohde M."/>
            <person name="Tindall B.J."/>
            <person name="Goeker M."/>
            <person name="Bristow J."/>
            <person name="Eisen J.A."/>
            <person name="Markowitz V."/>
            <person name="Hugenholtz P."/>
            <person name="Kyrpides N.C."/>
            <person name="Klenk H.-P."/>
            <person name="Chen F."/>
        </authorList>
    </citation>
    <scope>NUCLEOTIDE SEQUENCE [LARGE SCALE GENOMIC DNA]</scope>
    <source>
        <strain evidence="6">ATCC 33905 / DSM 74 / LMG 10896 / Claus 1</strain>
    </source>
</reference>
<feature type="signal peptide" evidence="4">
    <location>
        <begin position="1"/>
        <end position="26"/>
    </location>
</feature>
<evidence type="ECO:0000256" key="4">
    <source>
        <dbReference type="SAM" id="SignalP"/>
    </source>
</evidence>
<name>D2QPP7_SPILD</name>
<dbReference type="Proteomes" id="UP000002028">
    <property type="component" value="Chromosome"/>
</dbReference>
<feature type="chain" id="PRO_5003035820" description="Curli production assembly/transport component CsgE" evidence="4">
    <location>
        <begin position="27"/>
        <end position="173"/>
    </location>
</feature>
<evidence type="ECO:0000313" key="5">
    <source>
        <dbReference type="EMBL" id="ADB40706.1"/>
    </source>
</evidence>
<dbReference type="InterPro" id="IPR018900">
    <property type="entry name" value="Curli_CsgE"/>
</dbReference>
<protein>
    <recommendedName>
        <fullName evidence="2">Curli production assembly/transport component CsgE</fullName>
    </recommendedName>
</protein>
<evidence type="ECO:0000256" key="1">
    <source>
        <dbReference type="ARBA" id="ARBA00003989"/>
    </source>
</evidence>
<organism evidence="5 6">
    <name type="scientific">Spirosoma linguale (strain ATCC 33905 / DSM 74 / LMG 10896 / Claus 1)</name>
    <dbReference type="NCBI Taxonomy" id="504472"/>
    <lineage>
        <taxon>Bacteria</taxon>
        <taxon>Pseudomonadati</taxon>
        <taxon>Bacteroidota</taxon>
        <taxon>Cytophagia</taxon>
        <taxon>Cytophagales</taxon>
        <taxon>Cytophagaceae</taxon>
        <taxon>Spirosoma</taxon>
    </lineage>
</organism>
<keyword evidence="6" id="KW-1185">Reference proteome</keyword>
<dbReference type="AlphaFoldDB" id="D2QPP7"/>
<evidence type="ECO:0000256" key="3">
    <source>
        <dbReference type="ARBA" id="ARBA00022729"/>
    </source>
</evidence>
<dbReference type="EMBL" id="CP001769">
    <property type="protein sequence ID" value="ADB40706.1"/>
    <property type="molecule type" value="Genomic_DNA"/>
</dbReference>
<dbReference type="eggNOG" id="ENOG5031DHG">
    <property type="taxonomic scope" value="Bacteria"/>
</dbReference>
<keyword evidence="3 4" id="KW-0732">Signal</keyword>
<dbReference type="STRING" id="504472.Slin_4728"/>
<accession>D2QPP7</accession>
<evidence type="ECO:0000256" key="2">
    <source>
        <dbReference type="ARBA" id="ARBA00014024"/>
    </source>
</evidence>
<dbReference type="Pfam" id="PF10627">
    <property type="entry name" value="CsgE"/>
    <property type="match status" value="1"/>
</dbReference>
<dbReference type="HOGENOM" id="CLU_1445669_0_0_10"/>
<comment type="function">
    <text evidence="1">May be involved in the biogenesis of curli organelles.</text>
</comment>
<proteinExistence type="predicted"/>
<gene>
    <name evidence="5" type="ordered locus">Slin_4728</name>
</gene>